<keyword evidence="3 4" id="KW-0786">Thiamine pyrophosphate</keyword>
<comment type="caution">
    <text evidence="6">The sequence shown here is derived from an EMBL/GenBank/DDBJ whole genome shotgun (WGS) entry which is preliminary data.</text>
</comment>
<accession>A0ABQ5XJI2</accession>
<dbReference type="PANTHER" id="PTHR43380">
    <property type="entry name" value="2-OXOISOVALERATE DEHYDROGENASE SUBUNIT ALPHA, MITOCHONDRIAL"/>
    <property type="match status" value="1"/>
</dbReference>
<dbReference type="Pfam" id="PF00676">
    <property type="entry name" value="E1_dh"/>
    <property type="match status" value="1"/>
</dbReference>
<name>A0ABQ5XJI2_9GAMM</name>
<dbReference type="Proteomes" id="UP001156627">
    <property type="component" value="Unassembled WGS sequence"/>
</dbReference>
<evidence type="ECO:0000256" key="1">
    <source>
        <dbReference type="ARBA" id="ARBA00001964"/>
    </source>
</evidence>
<dbReference type="InterPro" id="IPR029061">
    <property type="entry name" value="THDP-binding"/>
</dbReference>
<evidence type="ECO:0000313" key="7">
    <source>
        <dbReference type="Proteomes" id="UP001156627"/>
    </source>
</evidence>
<evidence type="ECO:0000256" key="2">
    <source>
        <dbReference type="ARBA" id="ARBA00023002"/>
    </source>
</evidence>
<organism evidence="6 7">
    <name type="scientific">Dyella flagellata</name>
    <dbReference type="NCBI Taxonomy" id="1867833"/>
    <lineage>
        <taxon>Bacteria</taxon>
        <taxon>Pseudomonadati</taxon>
        <taxon>Pseudomonadota</taxon>
        <taxon>Gammaproteobacteria</taxon>
        <taxon>Lysobacterales</taxon>
        <taxon>Rhodanobacteraceae</taxon>
        <taxon>Dyella</taxon>
    </lineage>
</organism>
<evidence type="ECO:0000256" key="4">
    <source>
        <dbReference type="RuleBase" id="RU366007"/>
    </source>
</evidence>
<dbReference type="NCBIfam" id="TIGR03181">
    <property type="entry name" value="PDH_E1_alph_x"/>
    <property type="match status" value="1"/>
</dbReference>
<dbReference type="EC" id="1.2.4.1" evidence="4"/>
<comment type="subunit">
    <text evidence="4">Heterodimer of an alpha and a beta chain.</text>
</comment>
<keyword evidence="4 6" id="KW-0670">Pyruvate</keyword>
<keyword evidence="7" id="KW-1185">Reference proteome</keyword>
<dbReference type="PANTHER" id="PTHR43380:SF1">
    <property type="entry name" value="2-OXOISOVALERATE DEHYDROGENASE SUBUNIT ALPHA, MITOCHONDRIAL"/>
    <property type="match status" value="1"/>
</dbReference>
<dbReference type="EMBL" id="BSOA01000049">
    <property type="protein sequence ID" value="GLQ90604.1"/>
    <property type="molecule type" value="Genomic_DNA"/>
</dbReference>
<dbReference type="InterPro" id="IPR050771">
    <property type="entry name" value="Alpha-ketoacid_DH_E1_comp"/>
</dbReference>
<comment type="cofactor">
    <cofactor evidence="1 4">
        <name>thiamine diphosphate</name>
        <dbReference type="ChEBI" id="CHEBI:58937"/>
    </cofactor>
</comment>
<dbReference type="InterPro" id="IPR001017">
    <property type="entry name" value="DH_E1"/>
</dbReference>
<protein>
    <recommendedName>
        <fullName evidence="4">Pyruvate dehydrogenase E1 component subunit alpha</fullName>
        <ecNumber evidence="4">1.2.4.1</ecNumber>
    </recommendedName>
</protein>
<dbReference type="SUPFAM" id="SSF52518">
    <property type="entry name" value="Thiamin diphosphate-binding fold (THDP-binding)"/>
    <property type="match status" value="1"/>
</dbReference>
<reference evidence="7" key="1">
    <citation type="journal article" date="2019" name="Int. J. Syst. Evol. Microbiol.">
        <title>The Global Catalogue of Microorganisms (GCM) 10K type strain sequencing project: providing services to taxonomists for standard genome sequencing and annotation.</title>
        <authorList>
            <consortium name="The Broad Institute Genomics Platform"/>
            <consortium name="The Broad Institute Genome Sequencing Center for Infectious Disease"/>
            <person name="Wu L."/>
            <person name="Ma J."/>
        </authorList>
    </citation>
    <scope>NUCLEOTIDE SEQUENCE [LARGE SCALE GENOMIC DNA]</scope>
    <source>
        <strain evidence="7">NBRC 111981</strain>
    </source>
</reference>
<feature type="domain" description="Dehydrogenase E1 component" evidence="5">
    <location>
        <begin position="58"/>
        <end position="341"/>
    </location>
</feature>
<evidence type="ECO:0000256" key="3">
    <source>
        <dbReference type="ARBA" id="ARBA00023052"/>
    </source>
</evidence>
<gene>
    <name evidence="6" type="primary">pdhA</name>
    <name evidence="6" type="ORF">GCM10007898_41800</name>
</gene>
<comment type="function">
    <text evidence="4">The pyruvate dehydrogenase complex catalyzes the overall conversion of pyruvate to acetyl-CoA and CO(2). It contains multiple copies of three enzymatic components: pyruvate dehydrogenase (E1), dihydrolipoamide acetyltransferase (E2) and lipoamide dehydrogenase (E3).</text>
</comment>
<sequence length="379" mass="42294">MGRASPRSVFPYPIRERVVSIAAKFEIEYLQYLDAEGKQVRDDLPEFAKDLDHMVELYKLMLSTRVFDAKSVALQRTGKLGTYASCLGHEAAHVGIGSAMKPEDVLAVSYREYGAQLYRGVQPREVYMYWGGDERGNDYQNGAARHDFAWSVPIATQCLHAAGTALAFKIRNEKRVAVCTIGDGGSSKGDFYGAINIAGAQNLPMVAVIVNNQWAISVPRKIQSGAPTLAQKGIAAGLYCIQVDGNDIIAVRKAMEDALERARNGEGGTVLELVTYRLSDHTTADDARRYRGEQEVKDAWAKEPMKRLRNWLVAKKVWDDQKEEAWKTECDDWMDNEVNAYLETKTQPVTAMFDYTFAEVPADLAKQRDLALSLDKKAH</sequence>
<evidence type="ECO:0000259" key="5">
    <source>
        <dbReference type="Pfam" id="PF00676"/>
    </source>
</evidence>
<proteinExistence type="predicted"/>
<comment type="catalytic activity">
    <reaction evidence="4">
        <text>N(6)-[(R)-lipoyl]-L-lysyl-[protein] + pyruvate + H(+) = N(6)-[(R)-S(8)-acetyldihydrolipoyl]-L-lysyl-[protein] + CO2</text>
        <dbReference type="Rhea" id="RHEA:19189"/>
        <dbReference type="Rhea" id="RHEA-COMP:10474"/>
        <dbReference type="Rhea" id="RHEA-COMP:10478"/>
        <dbReference type="ChEBI" id="CHEBI:15361"/>
        <dbReference type="ChEBI" id="CHEBI:15378"/>
        <dbReference type="ChEBI" id="CHEBI:16526"/>
        <dbReference type="ChEBI" id="CHEBI:83099"/>
        <dbReference type="ChEBI" id="CHEBI:83111"/>
        <dbReference type="EC" id="1.2.4.1"/>
    </reaction>
</comment>
<keyword evidence="2 4" id="KW-0560">Oxidoreductase</keyword>
<evidence type="ECO:0000313" key="6">
    <source>
        <dbReference type="EMBL" id="GLQ90604.1"/>
    </source>
</evidence>
<dbReference type="InterPro" id="IPR017596">
    <property type="entry name" value="PdhA/BkdA"/>
</dbReference>
<dbReference type="Gene3D" id="3.40.50.970">
    <property type="match status" value="1"/>
</dbReference>
<dbReference type="CDD" id="cd02000">
    <property type="entry name" value="TPP_E1_PDC_ADC_BCADC"/>
    <property type="match status" value="1"/>
</dbReference>